<protein>
    <submittedName>
        <fullName evidence="3">Uncharacterized protein</fullName>
    </submittedName>
</protein>
<feature type="transmembrane region" description="Helical" evidence="2">
    <location>
        <begin position="115"/>
        <end position="137"/>
    </location>
</feature>
<feature type="transmembrane region" description="Helical" evidence="2">
    <location>
        <begin position="84"/>
        <end position="103"/>
    </location>
</feature>
<feature type="transmembrane region" description="Helical" evidence="2">
    <location>
        <begin position="177"/>
        <end position="196"/>
    </location>
</feature>
<reference evidence="3" key="1">
    <citation type="submission" date="2024-07" db="EMBL/GenBank/DDBJ databases">
        <authorList>
            <person name="Yu S.T."/>
        </authorList>
    </citation>
    <scope>NUCLEOTIDE SEQUENCE</scope>
    <source>
        <strain evidence="3">R28</strain>
    </source>
</reference>
<sequence length="232" mass="23644">MAETPEPSTTGDQHNHGPGIFIAGDVIGDVHHHASSRPTFHQTPRIEEHESVGGPGPAGRAPVDEEPSGEEGRTGPLKSLVGNAFGAFMLFGMAGYGLATVFMPTHPTSERVISVPLAAGLALGGLVPLASSLAVLAELCAAGAANAAGSAGRRGREGRQTAARLNLRQARLVARTAHYSAVVAGFVAALVGFLAVSRRAADRAQEASDCAEAEVAKACAVLERSDPATGAR</sequence>
<proteinExistence type="predicted"/>
<evidence type="ECO:0000256" key="1">
    <source>
        <dbReference type="SAM" id="MobiDB-lite"/>
    </source>
</evidence>
<dbReference type="AlphaFoldDB" id="A0AB39Q650"/>
<organism evidence="3">
    <name type="scientific">Streptomyces sp. R28</name>
    <dbReference type="NCBI Taxonomy" id="3238628"/>
    <lineage>
        <taxon>Bacteria</taxon>
        <taxon>Bacillati</taxon>
        <taxon>Actinomycetota</taxon>
        <taxon>Actinomycetes</taxon>
        <taxon>Kitasatosporales</taxon>
        <taxon>Streptomycetaceae</taxon>
        <taxon>Streptomyces</taxon>
    </lineage>
</organism>
<feature type="compositionally biased region" description="Polar residues" evidence="1">
    <location>
        <begin position="1"/>
        <end position="12"/>
    </location>
</feature>
<evidence type="ECO:0000256" key="2">
    <source>
        <dbReference type="SAM" id="Phobius"/>
    </source>
</evidence>
<name>A0AB39Q650_9ACTN</name>
<feature type="region of interest" description="Disordered" evidence="1">
    <location>
        <begin position="1"/>
        <end position="77"/>
    </location>
</feature>
<keyword evidence="2" id="KW-0812">Transmembrane</keyword>
<keyword evidence="2" id="KW-1133">Transmembrane helix</keyword>
<keyword evidence="2" id="KW-0472">Membrane</keyword>
<dbReference type="RefSeq" id="WP_369173465.1">
    <property type="nucleotide sequence ID" value="NZ_CP163439.1"/>
</dbReference>
<evidence type="ECO:0000313" key="3">
    <source>
        <dbReference type="EMBL" id="XDQ38758.1"/>
    </source>
</evidence>
<gene>
    <name evidence="3" type="ORF">AB5J49_38390</name>
</gene>
<dbReference type="EMBL" id="CP163439">
    <property type="protein sequence ID" value="XDQ38758.1"/>
    <property type="molecule type" value="Genomic_DNA"/>
</dbReference>
<accession>A0AB39Q650</accession>